<dbReference type="RefSeq" id="WP_222875132.1">
    <property type="nucleotide sequence ID" value="NZ_AP023361.1"/>
</dbReference>
<evidence type="ECO:0000256" key="2">
    <source>
        <dbReference type="ARBA" id="ARBA00022692"/>
    </source>
</evidence>
<dbReference type="Pfam" id="PF04138">
    <property type="entry name" value="GtrA_DPMS_TM"/>
    <property type="match status" value="1"/>
</dbReference>
<keyword evidence="9" id="KW-1185">Reference proteome</keyword>
<dbReference type="InterPro" id="IPR001173">
    <property type="entry name" value="Glyco_trans_2-like"/>
</dbReference>
<evidence type="ECO:0008006" key="10">
    <source>
        <dbReference type="Google" id="ProtNLM"/>
    </source>
</evidence>
<gene>
    <name evidence="8" type="ORF">IZ6_22220</name>
</gene>
<evidence type="ECO:0000313" key="8">
    <source>
        <dbReference type="EMBL" id="BCJ91487.1"/>
    </source>
</evidence>
<evidence type="ECO:0000256" key="1">
    <source>
        <dbReference type="ARBA" id="ARBA00004141"/>
    </source>
</evidence>
<evidence type="ECO:0000259" key="6">
    <source>
        <dbReference type="Pfam" id="PF00535"/>
    </source>
</evidence>
<evidence type="ECO:0000313" key="9">
    <source>
        <dbReference type="Proteomes" id="UP000515317"/>
    </source>
</evidence>
<evidence type="ECO:0000256" key="5">
    <source>
        <dbReference type="SAM" id="Phobius"/>
    </source>
</evidence>
<dbReference type="Pfam" id="PF00535">
    <property type="entry name" value="Glycos_transf_2"/>
    <property type="match status" value="1"/>
</dbReference>
<keyword evidence="4 5" id="KW-0472">Membrane</keyword>
<feature type="transmembrane region" description="Helical" evidence="5">
    <location>
        <begin position="269"/>
        <end position="288"/>
    </location>
</feature>
<keyword evidence="2 5" id="KW-0812">Transmembrane</keyword>
<dbReference type="Gene3D" id="3.90.550.10">
    <property type="entry name" value="Spore Coat Polysaccharide Biosynthesis Protein SpsA, Chain A"/>
    <property type="match status" value="1"/>
</dbReference>
<feature type="transmembrane region" description="Helical" evidence="5">
    <location>
        <begin position="362"/>
        <end position="382"/>
    </location>
</feature>
<dbReference type="Proteomes" id="UP000515317">
    <property type="component" value="Chromosome"/>
</dbReference>
<feature type="domain" description="Glycosyltransferase 2-like" evidence="6">
    <location>
        <begin position="11"/>
        <end position="130"/>
    </location>
</feature>
<dbReference type="InterPro" id="IPR029044">
    <property type="entry name" value="Nucleotide-diphossugar_trans"/>
</dbReference>
<dbReference type="KEGG" id="tso:IZ6_22220"/>
<proteinExistence type="predicted"/>
<evidence type="ECO:0000256" key="4">
    <source>
        <dbReference type="ARBA" id="ARBA00023136"/>
    </source>
</evidence>
<dbReference type="InterPro" id="IPR007267">
    <property type="entry name" value="GtrA_DPMS_TM"/>
</dbReference>
<feature type="domain" description="GtrA/DPMS transmembrane" evidence="7">
    <location>
        <begin position="268"/>
        <end position="382"/>
    </location>
</feature>
<evidence type="ECO:0000256" key="3">
    <source>
        <dbReference type="ARBA" id="ARBA00022989"/>
    </source>
</evidence>
<dbReference type="SUPFAM" id="SSF53448">
    <property type="entry name" value="Nucleotide-diphospho-sugar transferases"/>
    <property type="match status" value="1"/>
</dbReference>
<dbReference type="GO" id="GO:0000271">
    <property type="term" value="P:polysaccharide biosynthetic process"/>
    <property type="evidence" value="ECO:0007669"/>
    <property type="project" value="InterPro"/>
</dbReference>
<dbReference type="AlphaFoldDB" id="A0A6S6QU76"/>
<comment type="subcellular location">
    <subcellularLocation>
        <location evidence="1">Membrane</location>
        <topology evidence="1">Multi-pass membrane protein</topology>
    </subcellularLocation>
</comment>
<keyword evidence="3 5" id="KW-1133">Transmembrane helix</keyword>
<feature type="transmembrane region" description="Helical" evidence="5">
    <location>
        <begin position="333"/>
        <end position="356"/>
    </location>
</feature>
<accession>A0A6S6QU76</accession>
<feature type="transmembrane region" description="Helical" evidence="5">
    <location>
        <begin position="294"/>
        <end position="312"/>
    </location>
</feature>
<dbReference type="EMBL" id="AP023361">
    <property type="protein sequence ID" value="BCJ91487.1"/>
    <property type="molecule type" value="Genomic_DNA"/>
</dbReference>
<organism evidence="8 9">
    <name type="scientific">Terrihabitans soli</name>
    <dbReference type="NCBI Taxonomy" id="708113"/>
    <lineage>
        <taxon>Bacteria</taxon>
        <taxon>Pseudomonadati</taxon>
        <taxon>Pseudomonadota</taxon>
        <taxon>Alphaproteobacteria</taxon>
        <taxon>Hyphomicrobiales</taxon>
        <taxon>Terrihabitans</taxon>
    </lineage>
</organism>
<name>A0A6S6QU76_9HYPH</name>
<sequence length="386" mass="42299">MSDWSDHTFTVLAYGDSPFLEGCLRSLAAQSVKSRIIVATSTPSDFIATAAKAAGVELLVNPKREGIGADWNFGLKAAGTRYVTLAHQDDMYFPDFLEKTKALFDAHPDGAIAFTGFREISDRGEPKRSLLSAVKHVLSAVFLRGAERVEGVSRRLFLSFGNPLTCSAVTYDLKSLPGFSFRTDLASNLDWEAWWRLDRENRTFLHASEALLGRRHNELTETSRLIVSGRRQAEDKMMFEQIWPKPIAQAIGVLYAASYGPGGGRVLRFLLVGFVLTLLSYLIFVGLLGVGAHYLVASTASWAGGILASYFLNKGFTFALGTDFVWREFGALVTGYVLQLVLASLGYLVLIGGLGLSATPAFLINLVMVAAFSFFFMQLVVFRKAG</sequence>
<reference evidence="8 9" key="1">
    <citation type="submission" date="2020-08" db="EMBL/GenBank/DDBJ databases">
        <title>Genome sequence of Rhizobiales bacterium strain IZ6.</title>
        <authorList>
            <person name="Nakai R."/>
            <person name="Naganuma T."/>
        </authorList>
    </citation>
    <scope>NUCLEOTIDE SEQUENCE [LARGE SCALE GENOMIC DNA]</scope>
    <source>
        <strain evidence="8 9">IZ6</strain>
    </source>
</reference>
<dbReference type="GO" id="GO:0016020">
    <property type="term" value="C:membrane"/>
    <property type="evidence" value="ECO:0007669"/>
    <property type="project" value="UniProtKB-SubCell"/>
</dbReference>
<protein>
    <recommendedName>
        <fullName evidence="10">Glycosyltransferase</fullName>
    </recommendedName>
</protein>
<dbReference type="CDD" id="cd00761">
    <property type="entry name" value="Glyco_tranf_GTA_type"/>
    <property type="match status" value="1"/>
</dbReference>
<evidence type="ECO:0000259" key="7">
    <source>
        <dbReference type="Pfam" id="PF04138"/>
    </source>
</evidence>